<keyword evidence="3" id="KW-0732">Signal</keyword>
<protein>
    <submittedName>
        <fullName evidence="5">Peptidoglycan/xylan/chitin deacetylase (PgdA/CDA1 family)</fullName>
    </submittedName>
</protein>
<dbReference type="GO" id="GO:0046872">
    <property type="term" value="F:metal ion binding"/>
    <property type="evidence" value="ECO:0007669"/>
    <property type="project" value="UniProtKB-KW"/>
</dbReference>
<dbReference type="PANTHER" id="PTHR10587:SF133">
    <property type="entry name" value="CHITIN DEACETYLASE 1-RELATED"/>
    <property type="match status" value="1"/>
</dbReference>
<keyword evidence="1" id="KW-0479">Metal-binding</keyword>
<feature type="chain" id="PRO_5018290419" evidence="3">
    <location>
        <begin position="26"/>
        <end position="227"/>
    </location>
</feature>
<dbReference type="PANTHER" id="PTHR10587">
    <property type="entry name" value="GLYCOSYL TRANSFERASE-RELATED"/>
    <property type="match status" value="1"/>
</dbReference>
<evidence type="ECO:0000256" key="1">
    <source>
        <dbReference type="ARBA" id="ARBA00022723"/>
    </source>
</evidence>
<sequence length="227" mass="23745">MVMRTLLAVVLLLAAPLLSATTAGAAPARETGPVALACNGYVALTYDDGPNAQFTRPLVSALRSAGARATFFDLGSRVQQQPQLTREVVQAGMWVGNHSWSHPYLTNLSAAAVAKELGDTQNAIRNATGQAPTLFRPPYGATNATVQTEARKLGLTQVIWSVDSQDWNGASTDAIVRAATGANAGGIVLMHASYQNTVNAVPRIVQGLAAKNLCPGRIDNTGRVVAP</sequence>
<feature type="domain" description="NodB homology" evidence="4">
    <location>
        <begin position="40"/>
        <end position="216"/>
    </location>
</feature>
<evidence type="ECO:0000259" key="4">
    <source>
        <dbReference type="PROSITE" id="PS51677"/>
    </source>
</evidence>
<dbReference type="GO" id="GO:0016810">
    <property type="term" value="F:hydrolase activity, acting on carbon-nitrogen (but not peptide) bonds"/>
    <property type="evidence" value="ECO:0007669"/>
    <property type="project" value="InterPro"/>
</dbReference>
<keyword evidence="6" id="KW-1185">Reference proteome</keyword>
<evidence type="ECO:0000256" key="3">
    <source>
        <dbReference type="SAM" id="SignalP"/>
    </source>
</evidence>
<gene>
    <name evidence="5" type="ORF">EDD40_3441</name>
</gene>
<dbReference type="Proteomes" id="UP000268727">
    <property type="component" value="Unassembled WGS sequence"/>
</dbReference>
<accession>A0A3N1H6P1</accession>
<dbReference type="PROSITE" id="PS51677">
    <property type="entry name" value="NODB"/>
    <property type="match status" value="1"/>
</dbReference>
<evidence type="ECO:0000313" key="5">
    <source>
        <dbReference type="EMBL" id="ROP38101.1"/>
    </source>
</evidence>
<organism evidence="5 6">
    <name type="scientific">Saccharothrix texasensis</name>
    <dbReference type="NCBI Taxonomy" id="103734"/>
    <lineage>
        <taxon>Bacteria</taxon>
        <taxon>Bacillati</taxon>
        <taxon>Actinomycetota</taxon>
        <taxon>Actinomycetes</taxon>
        <taxon>Pseudonocardiales</taxon>
        <taxon>Pseudonocardiaceae</taxon>
        <taxon>Saccharothrix</taxon>
    </lineage>
</organism>
<name>A0A3N1H6P1_9PSEU</name>
<dbReference type="GO" id="GO:0016020">
    <property type="term" value="C:membrane"/>
    <property type="evidence" value="ECO:0007669"/>
    <property type="project" value="TreeGrafter"/>
</dbReference>
<feature type="signal peptide" evidence="3">
    <location>
        <begin position="1"/>
        <end position="25"/>
    </location>
</feature>
<dbReference type="Pfam" id="PF01522">
    <property type="entry name" value="Polysacc_deac_1"/>
    <property type="match status" value="1"/>
</dbReference>
<proteinExistence type="predicted"/>
<dbReference type="GO" id="GO:0005975">
    <property type="term" value="P:carbohydrate metabolic process"/>
    <property type="evidence" value="ECO:0007669"/>
    <property type="project" value="InterPro"/>
</dbReference>
<dbReference type="AlphaFoldDB" id="A0A3N1H6P1"/>
<dbReference type="InterPro" id="IPR011330">
    <property type="entry name" value="Glyco_hydro/deAcase_b/a-brl"/>
</dbReference>
<evidence type="ECO:0000256" key="2">
    <source>
        <dbReference type="ARBA" id="ARBA00022801"/>
    </source>
</evidence>
<dbReference type="InterPro" id="IPR002509">
    <property type="entry name" value="NODB_dom"/>
</dbReference>
<evidence type="ECO:0000313" key="6">
    <source>
        <dbReference type="Proteomes" id="UP000268727"/>
    </source>
</evidence>
<dbReference type="EMBL" id="RJKM01000001">
    <property type="protein sequence ID" value="ROP38101.1"/>
    <property type="molecule type" value="Genomic_DNA"/>
</dbReference>
<dbReference type="Gene3D" id="3.20.20.370">
    <property type="entry name" value="Glycoside hydrolase/deacetylase"/>
    <property type="match status" value="1"/>
</dbReference>
<keyword evidence="2" id="KW-0378">Hydrolase</keyword>
<reference evidence="5 6" key="1">
    <citation type="submission" date="2018-11" db="EMBL/GenBank/DDBJ databases">
        <title>Sequencing the genomes of 1000 actinobacteria strains.</title>
        <authorList>
            <person name="Klenk H.-P."/>
        </authorList>
    </citation>
    <scope>NUCLEOTIDE SEQUENCE [LARGE SCALE GENOMIC DNA]</scope>
    <source>
        <strain evidence="5 6">DSM 44231</strain>
    </source>
</reference>
<dbReference type="SUPFAM" id="SSF88713">
    <property type="entry name" value="Glycoside hydrolase/deacetylase"/>
    <property type="match status" value="1"/>
</dbReference>
<dbReference type="InterPro" id="IPR050248">
    <property type="entry name" value="Polysacc_deacetylase_ArnD"/>
</dbReference>
<comment type="caution">
    <text evidence="5">The sequence shown here is derived from an EMBL/GenBank/DDBJ whole genome shotgun (WGS) entry which is preliminary data.</text>
</comment>